<organism evidence="2 3">
    <name type="scientific">Podospora fimiseda</name>
    <dbReference type="NCBI Taxonomy" id="252190"/>
    <lineage>
        <taxon>Eukaryota</taxon>
        <taxon>Fungi</taxon>
        <taxon>Dikarya</taxon>
        <taxon>Ascomycota</taxon>
        <taxon>Pezizomycotina</taxon>
        <taxon>Sordariomycetes</taxon>
        <taxon>Sordariomycetidae</taxon>
        <taxon>Sordariales</taxon>
        <taxon>Podosporaceae</taxon>
        <taxon>Podospora</taxon>
    </lineage>
</organism>
<comment type="caution">
    <text evidence="2">The sequence shown here is derived from an EMBL/GenBank/DDBJ whole genome shotgun (WGS) entry which is preliminary data.</text>
</comment>
<keyword evidence="3" id="KW-1185">Reference proteome</keyword>
<reference evidence="2" key="2">
    <citation type="submission" date="2023-05" db="EMBL/GenBank/DDBJ databases">
        <authorList>
            <consortium name="Lawrence Berkeley National Laboratory"/>
            <person name="Steindorff A."/>
            <person name="Hensen N."/>
            <person name="Bonometti L."/>
            <person name="Westerberg I."/>
            <person name="Brannstrom I.O."/>
            <person name="Guillou S."/>
            <person name="Cros-Aarteil S."/>
            <person name="Calhoun S."/>
            <person name="Haridas S."/>
            <person name="Kuo A."/>
            <person name="Mondo S."/>
            <person name="Pangilinan J."/>
            <person name="Riley R."/>
            <person name="Labutti K."/>
            <person name="Andreopoulos B."/>
            <person name="Lipzen A."/>
            <person name="Chen C."/>
            <person name="Yanf M."/>
            <person name="Daum C."/>
            <person name="Ng V."/>
            <person name="Clum A."/>
            <person name="Ohm R."/>
            <person name="Martin F."/>
            <person name="Silar P."/>
            <person name="Natvig D."/>
            <person name="Lalanne C."/>
            <person name="Gautier V."/>
            <person name="Ament-Velasquez S.L."/>
            <person name="Kruys A."/>
            <person name="Hutchinson M.I."/>
            <person name="Powell A.J."/>
            <person name="Barry K."/>
            <person name="Miller A.N."/>
            <person name="Grigoriev I.V."/>
            <person name="Debuchy R."/>
            <person name="Gladieux P."/>
            <person name="Thoren M.H."/>
            <person name="Johannesson H."/>
        </authorList>
    </citation>
    <scope>NUCLEOTIDE SEQUENCE</scope>
    <source>
        <strain evidence="2">CBS 990.96</strain>
    </source>
</reference>
<dbReference type="EMBL" id="MU865474">
    <property type="protein sequence ID" value="KAK4222397.1"/>
    <property type="molecule type" value="Genomic_DNA"/>
</dbReference>
<feature type="signal peptide" evidence="1">
    <location>
        <begin position="1"/>
        <end position="17"/>
    </location>
</feature>
<dbReference type="InterPro" id="IPR020301">
    <property type="entry name" value="Mrx7"/>
</dbReference>
<keyword evidence="1" id="KW-0732">Signal</keyword>
<dbReference type="Pfam" id="PF10906">
    <property type="entry name" value="Mrx7"/>
    <property type="match status" value="1"/>
</dbReference>
<reference evidence="2" key="1">
    <citation type="journal article" date="2023" name="Mol. Phylogenet. Evol.">
        <title>Genome-scale phylogeny and comparative genomics of the fungal order Sordariales.</title>
        <authorList>
            <person name="Hensen N."/>
            <person name="Bonometti L."/>
            <person name="Westerberg I."/>
            <person name="Brannstrom I.O."/>
            <person name="Guillou S."/>
            <person name="Cros-Aarteil S."/>
            <person name="Calhoun S."/>
            <person name="Haridas S."/>
            <person name="Kuo A."/>
            <person name="Mondo S."/>
            <person name="Pangilinan J."/>
            <person name="Riley R."/>
            <person name="LaButti K."/>
            <person name="Andreopoulos B."/>
            <person name="Lipzen A."/>
            <person name="Chen C."/>
            <person name="Yan M."/>
            <person name="Daum C."/>
            <person name="Ng V."/>
            <person name="Clum A."/>
            <person name="Steindorff A."/>
            <person name="Ohm R.A."/>
            <person name="Martin F."/>
            <person name="Silar P."/>
            <person name="Natvig D.O."/>
            <person name="Lalanne C."/>
            <person name="Gautier V."/>
            <person name="Ament-Velasquez S.L."/>
            <person name="Kruys A."/>
            <person name="Hutchinson M.I."/>
            <person name="Powell A.J."/>
            <person name="Barry K."/>
            <person name="Miller A.N."/>
            <person name="Grigoriev I.V."/>
            <person name="Debuchy R."/>
            <person name="Gladieux P."/>
            <person name="Hiltunen Thoren M."/>
            <person name="Johannesson H."/>
        </authorList>
    </citation>
    <scope>NUCLEOTIDE SEQUENCE</scope>
    <source>
        <strain evidence="2">CBS 990.96</strain>
    </source>
</reference>
<proteinExistence type="predicted"/>
<evidence type="ECO:0000313" key="2">
    <source>
        <dbReference type="EMBL" id="KAK4222397.1"/>
    </source>
</evidence>
<feature type="chain" id="PRO_5042877243" evidence="1">
    <location>
        <begin position="18"/>
        <end position="92"/>
    </location>
</feature>
<dbReference type="Proteomes" id="UP001301958">
    <property type="component" value="Unassembled WGS sequence"/>
</dbReference>
<evidence type="ECO:0000313" key="3">
    <source>
        <dbReference type="Proteomes" id="UP001301958"/>
    </source>
</evidence>
<evidence type="ECO:0000256" key="1">
    <source>
        <dbReference type="SAM" id="SignalP"/>
    </source>
</evidence>
<name>A0AAN7BG51_9PEZI</name>
<sequence length="92" mass="10738">MAWGRLLWAAFLQVEDALVRQILKSPGFHRGVQRIHRTVQEVKYGRNPNEPLKPGEATTNHNKVDQDRFIKHFVDELKNQWKGTPTELPPKK</sequence>
<gene>
    <name evidence="2" type="ORF">QBC38DRAFT_375189</name>
</gene>
<accession>A0AAN7BG51</accession>
<protein>
    <submittedName>
        <fullName evidence="2">Uncharacterized protein</fullName>
    </submittedName>
</protein>
<dbReference type="AlphaFoldDB" id="A0AAN7BG51"/>